<proteinExistence type="predicted"/>
<sequence>MDRKNSSIYVAPRNPPPRMKRDHVDPHPKVRPAVVPARMKSSIRYSSSSQTTRSGRSGFSPRRHRVARRVGPTVKPPPRRMPSQPRSAAPRRRPRKNRRGGLKRFGQSWPSSSITTSHTTTTLSDGGRVRGRGARWPTSQVAWRTEEHRGPHERREWGMSWPRRRHVCQVSSGSTGSLYAMIEG</sequence>
<dbReference type="AlphaFoldDB" id="A0A5P1F571"/>
<feature type="compositionally biased region" description="Low complexity" evidence="1">
    <location>
        <begin position="108"/>
        <end position="124"/>
    </location>
</feature>
<gene>
    <name evidence="2" type="ORF">A4U43_C04F10460</name>
</gene>
<organism evidence="2 3">
    <name type="scientific">Asparagus officinalis</name>
    <name type="common">Garden asparagus</name>
    <dbReference type="NCBI Taxonomy" id="4686"/>
    <lineage>
        <taxon>Eukaryota</taxon>
        <taxon>Viridiplantae</taxon>
        <taxon>Streptophyta</taxon>
        <taxon>Embryophyta</taxon>
        <taxon>Tracheophyta</taxon>
        <taxon>Spermatophyta</taxon>
        <taxon>Magnoliopsida</taxon>
        <taxon>Liliopsida</taxon>
        <taxon>Asparagales</taxon>
        <taxon>Asparagaceae</taxon>
        <taxon>Asparagoideae</taxon>
        <taxon>Asparagus</taxon>
    </lineage>
</organism>
<evidence type="ECO:0000256" key="1">
    <source>
        <dbReference type="SAM" id="MobiDB-lite"/>
    </source>
</evidence>
<feature type="compositionally biased region" description="Basic residues" evidence="1">
    <location>
        <begin position="89"/>
        <end position="102"/>
    </location>
</feature>
<accession>A0A5P1F571</accession>
<feature type="region of interest" description="Disordered" evidence="1">
    <location>
        <begin position="1"/>
        <end position="136"/>
    </location>
</feature>
<keyword evidence="3" id="KW-1185">Reference proteome</keyword>
<feature type="compositionally biased region" description="Low complexity" evidence="1">
    <location>
        <begin position="42"/>
        <end position="60"/>
    </location>
</feature>
<name>A0A5P1F571_ASPOF</name>
<evidence type="ECO:0000313" key="3">
    <source>
        <dbReference type="Proteomes" id="UP000243459"/>
    </source>
</evidence>
<reference evidence="3" key="1">
    <citation type="journal article" date="2017" name="Nat. Commun.">
        <title>The asparagus genome sheds light on the origin and evolution of a young Y chromosome.</title>
        <authorList>
            <person name="Harkess A."/>
            <person name="Zhou J."/>
            <person name="Xu C."/>
            <person name="Bowers J.E."/>
            <person name="Van der Hulst R."/>
            <person name="Ayyampalayam S."/>
            <person name="Mercati F."/>
            <person name="Riccardi P."/>
            <person name="McKain M.R."/>
            <person name="Kakrana A."/>
            <person name="Tang H."/>
            <person name="Ray J."/>
            <person name="Groenendijk J."/>
            <person name="Arikit S."/>
            <person name="Mathioni S.M."/>
            <person name="Nakano M."/>
            <person name="Shan H."/>
            <person name="Telgmann-Rauber A."/>
            <person name="Kanno A."/>
            <person name="Yue Z."/>
            <person name="Chen H."/>
            <person name="Li W."/>
            <person name="Chen Y."/>
            <person name="Xu X."/>
            <person name="Zhang Y."/>
            <person name="Luo S."/>
            <person name="Chen H."/>
            <person name="Gao J."/>
            <person name="Mao Z."/>
            <person name="Pires J.C."/>
            <person name="Luo M."/>
            <person name="Kudrna D."/>
            <person name="Wing R.A."/>
            <person name="Meyers B.C."/>
            <person name="Yi K."/>
            <person name="Kong H."/>
            <person name="Lavrijsen P."/>
            <person name="Sunseri F."/>
            <person name="Falavigna A."/>
            <person name="Ye Y."/>
            <person name="Leebens-Mack J.H."/>
            <person name="Chen G."/>
        </authorList>
    </citation>
    <scope>NUCLEOTIDE SEQUENCE [LARGE SCALE GENOMIC DNA]</scope>
    <source>
        <strain evidence="3">cv. DH0086</strain>
    </source>
</reference>
<dbReference type="Gramene" id="ONK71610">
    <property type="protein sequence ID" value="ONK71610"/>
    <property type="gene ID" value="A4U43_C04F10460"/>
</dbReference>
<dbReference type="EMBL" id="CM007384">
    <property type="protein sequence ID" value="ONK71610.1"/>
    <property type="molecule type" value="Genomic_DNA"/>
</dbReference>
<dbReference type="Proteomes" id="UP000243459">
    <property type="component" value="Chromosome 4"/>
</dbReference>
<protein>
    <submittedName>
        <fullName evidence="2">Uncharacterized protein</fullName>
    </submittedName>
</protein>
<evidence type="ECO:0000313" key="2">
    <source>
        <dbReference type="EMBL" id="ONK71610.1"/>
    </source>
</evidence>